<name>A0A7D4UAB9_9MICO</name>
<dbReference type="EC" id="5.4.99.12" evidence="4"/>
<reference evidence="9 10" key="1">
    <citation type="submission" date="2020-05" db="EMBL/GenBank/DDBJ databases">
        <title>Aquirufa sp. strain 15G-AUS-rot a new Aquirufa species.</title>
        <authorList>
            <person name="Pitt A."/>
            <person name="Hahn M.W."/>
        </authorList>
    </citation>
    <scope>NUCLEOTIDE SEQUENCE [LARGE SCALE GENOMIC DNA]</scope>
    <source>
        <strain evidence="9 10">15G-AUS-rot</strain>
    </source>
</reference>
<dbReference type="GO" id="GO:0031119">
    <property type="term" value="P:tRNA pseudouridine synthesis"/>
    <property type="evidence" value="ECO:0007669"/>
    <property type="project" value="UniProtKB-UniRule"/>
</dbReference>
<sequence>MSEPAGVAGGFSRFRIDLAYDGTDFAGWAKQPGLRTVQGELLSALEQIFGPDDSDFGMRVAGRTDAGVHADHQVCHVDLSPAQLSRLGRSSFSAKRLNGLLAEDVRVLGVAVAPAGFDARFSATGRSYRYQIADDKVAPDPKLSRYVLMQQGELNLVDMNKAAKLLIGLRDFGAFCRPREGATTIRELRKLELARDKDEVISVFLEADAFCHNMVRALVGGLIAVGLGKLTPDELLEIQLQAKRVSKFKVVDPRGLSLSGISYPSDDKLSLQAEKARNKRDAGEISV</sequence>
<dbReference type="PANTHER" id="PTHR11142:SF0">
    <property type="entry name" value="TRNA PSEUDOURIDINE SYNTHASE-LIKE 1"/>
    <property type="match status" value="1"/>
</dbReference>
<evidence type="ECO:0000313" key="9">
    <source>
        <dbReference type="EMBL" id="QKJ24797.1"/>
    </source>
</evidence>
<dbReference type="SUPFAM" id="SSF55120">
    <property type="entry name" value="Pseudouridine synthase"/>
    <property type="match status" value="1"/>
</dbReference>
<dbReference type="HAMAP" id="MF_00171">
    <property type="entry name" value="TruA"/>
    <property type="match status" value="1"/>
</dbReference>
<evidence type="ECO:0000256" key="7">
    <source>
        <dbReference type="RuleBase" id="RU003792"/>
    </source>
</evidence>
<dbReference type="CDD" id="cd02570">
    <property type="entry name" value="PseudoU_synth_EcTruA"/>
    <property type="match status" value="1"/>
</dbReference>
<dbReference type="InterPro" id="IPR020095">
    <property type="entry name" value="PsdUridine_synth_TruA_C"/>
</dbReference>
<feature type="active site" description="Nucleophile" evidence="4 5">
    <location>
        <position position="65"/>
    </location>
</feature>
<evidence type="ECO:0000259" key="8">
    <source>
        <dbReference type="Pfam" id="PF01416"/>
    </source>
</evidence>
<dbReference type="Pfam" id="PF01416">
    <property type="entry name" value="PseudoU_synth_1"/>
    <property type="match status" value="1"/>
</dbReference>
<evidence type="ECO:0000256" key="4">
    <source>
        <dbReference type="HAMAP-Rule" id="MF_00171"/>
    </source>
</evidence>
<dbReference type="RefSeq" id="WP_173493094.1">
    <property type="nucleotide sequence ID" value="NZ_CP054056.1"/>
</dbReference>
<dbReference type="EMBL" id="CP054056">
    <property type="protein sequence ID" value="QKJ24797.1"/>
    <property type="molecule type" value="Genomic_DNA"/>
</dbReference>
<keyword evidence="2 4" id="KW-0819">tRNA processing</keyword>
<proteinExistence type="inferred from homology"/>
<keyword evidence="3 4" id="KW-0413">Isomerase</keyword>
<evidence type="ECO:0000256" key="6">
    <source>
        <dbReference type="PIRSR" id="PIRSR001430-2"/>
    </source>
</evidence>
<comment type="caution">
    <text evidence="4">Lacks conserved residue(s) required for the propagation of feature annotation.</text>
</comment>
<evidence type="ECO:0000256" key="2">
    <source>
        <dbReference type="ARBA" id="ARBA00022694"/>
    </source>
</evidence>
<evidence type="ECO:0000256" key="1">
    <source>
        <dbReference type="ARBA" id="ARBA00009375"/>
    </source>
</evidence>
<protein>
    <recommendedName>
        <fullName evidence="4">tRNA pseudouridine synthase A</fullName>
        <ecNumber evidence="4">5.4.99.12</ecNumber>
    </recommendedName>
    <alternativeName>
        <fullName evidence="4">tRNA pseudouridine(38-40) synthase</fullName>
    </alternativeName>
    <alternativeName>
        <fullName evidence="4">tRNA pseudouridylate synthase I</fullName>
    </alternativeName>
    <alternativeName>
        <fullName evidence="4">tRNA-uridine isomerase I</fullName>
    </alternativeName>
</protein>
<dbReference type="GO" id="GO:0160147">
    <property type="term" value="F:tRNA pseudouridine(38-40) synthase activity"/>
    <property type="evidence" value="ECO:0007669"/>
    <property type="project" value="UniProtKB-EC"/>
</dbReference>
<dbReference type="PANTHER" id="PTHR11142">
    <property type="entry name" value="PSEUDOURIDYLATE SYNTHASE"/>
    <property type="match status" value="1"/>
</dbReference>
<dbReference type="Gene3D" id="3.30.70.660">
    <property type="entry name" value="Pseudouridine synthase I, catalytic domain, C-terminal subdomain"/>
    <property type="match status" value="1"/>
</dbReference>
<dbReference type="GO" id="GO:0003723">
    <property type="term" value="F:RNA binding"/>
    <property type="evidence" value="ECO:0007669"/>
    <property type="project" value="InterPro"/>
</dbReference>
<evidence type="ECO:0000256" key="3">
    <source>
        <dbReference type="ARBA" id="ARBA00023235"/>
    </source>
</evidence>
<comment type="subunit">
    <text evidence="4">Homodimer.</text>
</comment>
<dbReference type="Proteomes" id="UP000501003">
    <property type="component" value="Chromosome"/>
</dbReference>
<dbReference type="NCBIfam" id="TIGR00071">
    <property type="entry name" value="hisT_truA"/>
    <property type="match status" value="1"/>
</dbReference>
<comment type="function">
    <text evidence="4">Formation of pseudouridine at positions 38, 39 and 40 in the anticodon stem and loop of transfer RNAs.</text>
</comment>
<keyword evidence="10" id="KW-1185">Reference proteome</keyword>
<dbReference type="PIRSF" id="PIRSF001430">
    <property type="entry name" value="tRNA_psdUrid_synth"/>
    <property type="match status" value="1"/>
</dbReference>
<dbReference type="InterPro" id="IPR020094">
    <property type="entry name" value="TruA/RsuA/RluB/E/F_N"/>
</dbReference>
<feature type="domain" description="Pseudouridine synthase I TruA alpha/beta" evidence="8">
    <location>
        <begin position="162"/>
        <end position="264"/>
    </location>
</feature>
<dbReference type="InterPro" id="IPR020103">
    <property type="entry name" value="PsdUridine_synth_cat_dom_sf"/>
</dbReference>
<comment type="catalytic activity">
    <reaction evidence="4 7">
        <text>uridine(38/39/40) in tRNA = pseudouridine(38/39/40) in tRNA</text>
        <dbReference type="Rhea" id="RHEA:22376"/>
        <dbReference type="Rhea" id="RHEA-COMP:10085"/>
        <dbReference type="Rhea" id="RHEA-COMP:10087"/>
        <dbReference type="ChEBI" id="CHEBI:65314"/>
        <dbReference type="ChEBI" id="CHEBI:65315"/>
        <dbReference type="EC" id="5.4.99.12"/>
    </reaction>
</comment>
<dbReference type="InterPro" id="IPR001406">
    <property type="entry name" value="PsdUridine_synth_TruA"/>
</dbReference>
<feature type="binding site" evidence="4 6">
    <location>
        <position position="128"/>
    </location>
    <ligand>
        <name>substrate</name>
    </ligand>
</feature>
<accession>A0A7D4UAB9</accession>
<evidence type="ECO:0000256" key="5">
    <source>
        <dbReference type="PIRSR" id="PIRSR001430-1"/>
    </source>
</evidence>
<dbReference type="AlphaFoldDB" id="A0A7D4UAB9"/>
<dbReference type="InterPro" id="IPR020097">
    <property type="entry name" value="PsdUridine_synth_TruA_a/b_dom"/>
</dbReference>
<dbReference type="KEGG" id="aqg:HRU87_00880"/>
<organism evidence="9 10">
    <name type="scientific">Aquiluna borgnonia</name>
    <dbReference type="NCBI Taxonomy" id="2499157"/>
    <lineage>
        <taxon>Bacteria</taxon>
        <taxon>Bacillati</taxon>
        <taxon>Actinomycetota</taxon>
        <taxon>Actinomycetes</taxon>
        <taxon>Micrococcales</taxon>
        <taxon>Microbacteriaceae</taxon>
        <taxon>Luna cluster</taxon>
        <taxon>Luna-1 subcluster</taxon>
        <taxon>Aquiluna</taxon>
    </lineage>
</organism>
<comment type="similarity">
    <text evidence="1 4 7">Belongs to the tRNA pseudouridine synthase TruA family.</text>
</comment>
<evidence type="ECO:0000313" key="10">
    <source>
        <dbReference type="Proteomes" id="UP000501003"/>
    </source>
</evidence>
<dbReference type="Gene3D" id="3.30.70.580">
    <property type="entry name" value="Pseudouridine synthase I, catalytic domain, N-terminal subdomain"/>
    <property type="match status" value="1"/>
</dbReference>
<gene>
    <name evidence="4 9" type="primary">truA</name>
    <name evidence="9" type="ORF">HRU87_00880</name>
</gene>